<dbReference type="EC" id="1.2.1.84" evidence="4"/>
<dbReference type="InterPro" id="IPR033640">
    <property type="entry name" value="FAR_C"/>
</dbReference>
<proteinExistence type="inferred from homology"/>
<dbReference type="PANTHER" id="PTHR11011:SF24">
    <property type="entry name" value="FATTY ACYL-COA REDUCTASE"/>
    <property type="match status" value="1"/>
</dbReference>
<accession>A0ABM3UWK2</accession>
<feature type="domain" description="Thioester reductase (TE)" evidence="6">
    <location>
        <begin position="27"/>
        <end position="289"/>
    </location>
</feature>
<evidence type="ECO:0000313" key="8">
    <source>
        <dbReference type="RefSeq" id="XP_058977909.1"/>
    </source>
</evidence>
<reference evidence="8" key="1">
    <citation type="submission" date="2025-08" db="UniProtKB">
        <authorList>
            <consortium name="RefSeq"/>
        </authorList>
    </citation>
    <scope>IDENTIFICATION</scope>
    <source>
        <strain evidence="8">Aabys</strain>
        <tissue evidence="8">Whole body</tissue>
    </source>
</reference>
<dbReference type="InterPro" id="IPR013120">
    <property type="entry name" value="FAR_NAD-bd"/>
</dbReference>
<comment type="similarity">
    <text evidence="1 4">Belongs to the fatty acyl-CoA reductase family.</text>
</comment>
<name>A0ABM3UWK2_MUSDO</name>
<evidence type="ECO:0000256" key="1">
    <source>
        <dbReference type="ARBA" id="ARBA00005928"/>
    </source>
</evidence>
<comment type="catalytic activity">
    <reaction evidence="4">
        <text>a long-chain fatty acyl-CoA + 2 NADPH + 2 H(+) = a long-chain primary fatty alcohol + 2 NADP(+) + CoA</text>
        <dbReference type="Rhea" id="RHEA:52716"/>
        <dbReference type="ChEBI" id="CHEBI:15378"/>
        <dbReference type="ChEBI" id="CHEBI:57287"/>
        <dbReference type="ChEBI" id="CHEBI:57783"/>
        <dbReference type="ChEBI" id="CHEBI:58349"/>
        <dbReference type="ChEBI" id="CHEBI:77396"/>
        <dbReference type="ChEBI" id="CHEBI:83139"/>
        <dbReference type="EC" id="1.2.1.84"/>
    </reaction>
</comment>
<dbReference type="GeneID" id="101889946"/>
<dbReference type="PANTHER" id="PTHR11011">
    <property type="entry name" value="MALE STERILITY PROTEIN 2-RELATED"/>
    <property type="match status" value="1"/>
</dbReference>
<dbReference type="Pfam" id="PF07993">
    <property type="entry name" value="NAD_binding_4"/>
    <property type="match status" value="1"/>
</dbReference>
<evidence type="ECO:0000256" key="3">
    <source>
        <dbReference type="ARBA" id="ARBA00023098"/>
    </source>
</evidence>
<sequence>MVEIRLLLLEPPPQRVKDLKKHNSQSFIGKALIEKLLRSVPKFGKMYVLIRNKKGKSSQERFEEILNSTLFERARQEQPESFKRIFAIDGDCNDLGLGISQDNLKKLQNVNLIFHVAACVRFDDHFRNSVFLNTRGTHEMVKIAEGLTKLRAFIHVSTTYAHPDRRTVEEKIYPPYADWRTTIKLAETYDDETLDLLFPKYGESHPNTYTFTKSLAEQIIREYRTKLPVAIFRPSIVISSIEEPVPGWVDNFNGPLGMMVACGVGIMRTNNGNPDCIPDFIPVDFCVRTLLLTAYKVVTQPATVDVAGDVEVFHCANSKMNAISTGELIDLGKKVILENPLEKCIWLPHGDITRCDVWHYIRLFFVQILPAILLDCILRFTRYPPFLMKLQRRIHCTKNSLELFINTEWNFINTRLMALEDLVNDGEKKIFGFMHYIEFDKKVFLANGIKGAKQFLLKERPIASPQARLRLRIFMVLHYTLKYTLYYYIVRYIFRTLNAYFSAH</sequence>
<keyword evidence="4" id="KW-0521">NADP</keyword>
<keyword evidence="4" id="KW-0560">Oxidoreductase</keyword>
<dbReference type="CDD" id="cd05236">
    <property type="entry name" value="FAR-N_SDR_e"/>
    <property type="match status" value="1"/>
</dbReference>
<protein>
    <recommendedName>
        <fullName evidence="4">Fatty acyl-CoA reductase</fullName>
        <ecNumber evidence="4">1.2.1.84</ecNumber>
    </recommendedName>
</protein>
<dbReference type="CDD" id="cd09071">
    <property type="entry name" value="FAR_C"/>
    <property type="match status" value="1"/>
</dbReference>
<dbReference type="RefSeq" id="XP_058977909.1">
    <property type="nucleotide sequence ID" value="XM_059121926.1"/>
</dbReference>
<evidence type="ECO:0000256" key="2">
    <source>
        <dbReference type="ARBA" id="ARBA00022516"/>
    </source>
</evidence>
<comment type="function">
    <text evidence="4">Catalyzes the reduction of fatty acyl-CoA to fatty alcohols.</text>
</comment>
<keyword evidence="2 4" id="KW-0444">Lipid biosynthesis</keyword>
<evidence type="ECO:0000313" key="7">
    <source>
        <dbReference type="Proteomes" id="UP001652621"/>
    </source>
</evidence>
<dbReference type="Pfam" id="PF03015">
    <property type="entry name" value="Sterile"/>
    <property type="match status" value="1"/>
</dbReference>
<evidence type="ECO:0000256" key="4">
    <source>
        <dbReference type="RuleBase" id="RU363097"/>
    </source>
</evidence>
<dbReference type="SUPFAM" id="SSF51735">
    <property type="entry name" value="NAD(P)-binding Rossmann-fold domains"/>
    <property type="match status" value="1"/>
</dbReference>
<evidence type="ECO:0000259" key="5">
    <source>
        <dbReference type="Pfam" id="PF03015"/>
    </source>
</evidence>
<gene>
    <name evidence="8" type="primary">LOC101889946</name>
</gene>
<keyword evidence="7" id="KW-1185">Reference proteome</keyword>
<organism evidence="7 8">
    <name type="scientific">Musca domestica</name>
    <name type="common">House fly</name>
    <dbReference type="NCBI Taxonomy" id="7370"/>
    <lineage>
        <taxon>Eukaryota</taxon>
        <taxon>Metazoa</taxon>
        <taxon>Ecdysozoa</taxon>
        <taxon>Arthropoda</taxon>
        <taxon>Hexapoda</taxon>
        <taxon>Insecta</taxon>
        <taxon>Pterygota</taxon>
        <taxon>Neoptera</taxon>
        <taxon>Endopterygota</taxon>
        <taxon>Diptera</taxon>
        <taxon>Brachycera</taxon>
        <taxon>Muscomorpha</taxon>
        <taxon>Muscoidea</taxon>
        <taxon>Muscidae</taxon>
        <taxon>Musca</taxon>
    </lineage>
</organism>
<evidence type="ECO:0000259" key="6">
    <source>
        <dbReference type="Pfam" id="PF07993"/>
    </source>
</evidence>
<dbReference type="Proteomes" id="UP001652621">
    <property type="component" value="Unplaced"/>
</dbReference>
<dbReference type="Gene3D" id="3.40.50.720">
    <property type="entry name" value="NAD(P)-binding Rossmann-like Domain"/>
    <property type="match status" value="1"/>
</dbReference>
<feature type="domain" description="Fatty acyl-CoA reductase C-terminal" evidence="5">
    <location>
        <begin position="367"/>
        <end position="459"/>
    </location>
</feature>
<keyword evidence="3 4" id="KW-0443">Lipid metabolism</keyword>
<dbReference type="InterPro" id="IPR026055">
    <property type="entry name" value="FAR"/>
</dbReference>
<dbReference type="InterPro" id="IPR036291">
    <property type="entry name" value="NAD(P)-bd_dom_sf"/>
</dbReference>